<dbReference type="EMBL" id="CM023487">
    <property type="protein sequence ID" value="KAH6925556.1"/>
    <property type="molecule type" value="Genomic_DNA"/>
</dbReference>
<sequence length="112" mass="12804">MFAVVRFLDDVDVNRHVIPESDVKNFDPENDPDFDKYATYSTYWRDPVDDEDTGFYKVQILMFAVASSDESRCGVWRVPTVLLADWLTNSASISQPVNRAVRTILCCETDST</sequence>
<gene>
    <name evidence="1" type="ORF">HPB50_007108</name>
</gene>
<keyword evidence="2" id="KW-1185">Reference proteome</keyword>
<protein>
    <submittedName>
        <fullName evidence="1">Uncharacterized protein</fullName>
    </submittedName>
</protein>
<name>A0ACB7RUS4_HYAAI</name>
<proteinExistence type="predicted"/>
<evidence type="ECO:0000313" key="2">
    <source>
        <dbReference type="Proteomes" id="UP000821845"/>
    </source>
</evidence>
<dbReference type="Proteomes" id="UP000821845">
    <property type="component" value="Chromosome 7"/>
</dbReference>
<organism evidence="1 2">
    <name type="scientific">Hyalomma asiaticum</name>
    <name type="common">Tick</name>
    <dbReference type="NCBI Taxonomy" id="266040"/>
    <lineage>
        <taxon>Eukaryota</taxon>
        <taxon>Metazoa</taxon>
        <taxon>Ecdysozoa</taxon>
        <taxon>Arthropoda</taxon>
        <taxon>Chelicerata</taxon>
        <taxon>Arachnida</taxon>
        <taxon>Acari</taxon>
        <taxon>Parasitiformes</taxon>
        <taxon>Ixodida</taxon>
        <taxon>Ixodoidea</taxon>
        <taxon>Ixodidae</taxon>
        <taxon>Hyalomminae</taxon>
        <taxon>Hyalomma</taxon>
    </lineage>
</organism>
<evidence type="ECO:0000313" key="1">
    <source>
        <dbReference type="EMBL" id="KAH6925556.1"/>
    </source>
</evidence>
<accession>A0ACB7RUS4</accession>
<comment type="caution">
    <text evidence="1">The sequence shown here is derived from an EMBL/GenBank/DDBJ whole genome shotgun (WGS) entry which is preliminary data.</text>
</comment>
<reference evidence="1" key="1">
    <citation type="submission" date="2020-05" db="EMBL/GenBank/DDBJ databases">
        <title>Large-scale comparative analyses of tick genomes elucidate their genetic diversity and vector capacities.</title>
        <authorList>
            <person name="Jia N."/>
            <person name="Wang J."/>
            <person name="Shi W."/>
            <person name="Du L."/>
            <person name="Sun Y."/>
            <person name="Zhan W."/>
            <person name="Jiang J."/>
            <person name="Wang Q."/>
            <person name="Zhang B."/>
            <person name="Ji P."/>
            <person name="Sakyi L.B."/>
            <person name="Cui X."/>
            <person name="Yuan T."/>
            <person name="Jiang B."/>
            <person name="Yang W."/>
            <person name="Lam T.T.-Y."/>
            <person name="Chang Q."/>
            <person name="Ding S."/>
            <person name="Wang X."/>
            <person name="Zhu J."/>
            <person name="Ruan X."/>
            <person name="Zhao L."/>
            <person name="Wei J."/>
            <person name="Que T."/>
            <person name="Du C."/>
            <person name="Cheng J."/>
            <person name="Dai P."/>
            <person name="Han X."/>
            <person name="Huang E."/>
            <person name="Gao Y."/>
            <person name="Liu J."/>
            <person name="Shao H."/>
            <person name="Ye R."/>
            <person name="Li L."/>
            <person name="Wei W."/>
            <person name="Wang X."/>
            <person name="Wang C."/>
            <person name="Yang T."/>
            <person name="Huo Q."/>
            <person name="Li W."/>
            <person name="Guo W."/>
            <person name="Chen H."/>
            <person name="Zhou L."/>
            <person name="Ni X."/>
            <person name="Tian J."/>
            <person name="Zhou Y."/>
            <person name="Sheng Y."/>
            <person name="Liu T."/>
            <person name="Pan Y."/>
            <person name="Xia L."/>
            <person name="Li J."/>
            <person name="Zhao F."/>
            <person name="Cao W."/>
        </authorList>
    </citation>
    <scope>NUCLEOTIDE SEQUENCE</scope>
    <source>
        <strain evidence="1">Hyas-2018</strain>
    </source>
</reference>